<dbReference type="EMBL" id="JXTC01000157">
    <property type="protein sequence ID" value="PON84720.1"/>
    <property type="molecule type" value="Genomic_DNA"/>
</dbReference>
<reference evidence="6" key="1">
    <citation type="submission" date="2016-06" db="EMBL/GenBank/DDBJ databases">
        <title>Parallel loss of symbiosis genes in relatives of nitrogen-fixing non-legume Parasponia.</title>
        <authorList>
            <person name="Van Velzen R."/>
            <person name="Holmer R."/>
            <person name="Bu F."/>
            <person name="Rutten L."/>
            <person name="Van Zeijl A."/>
            <person name="Liu W."/>
            <person name="Santuari L."/>
            <person name="Cao Q."/>
            <person name="Sharma T."/>
            <person name="Shen D."/>
            <person name="Roswanjaya Y."/>
            <person name="Wardhani T."/>
            <person name="Kalhor M.S."/>
            <person name="Jansen J."/>
            <person name="Van den Hoogen J."/>
            <person name="Gungor B."/>
            <person name="Hartog M."/>
            <person name="Hontelez J."/>
            <person name="Verver J."/>
            <person name="Yang W.-C."/>
            <person name="Schijlen E."/>
            <person name="Repin R."/>
            <person name="Schilthuizen M."/>
            <person name="Schranz E."/>
            <person name="Heidstra R."/>
            <person name="Miyata K."/>
            <person name="Fedorova E."/>
            <person name="Kohlen W."/>
            <person name="Bisseling T."/>
            <person name="Smit S."/>
            <person name="Geurts R."/>
        </authorList>
    </citation>
    <scope>NUCLEOTIDE SEQUENCE [LARGE SCALE GENOMIC DNA]</scope>
    <source>
        <strain evidence="6">cv. RG33-2</strain>
    </source>
</reference>
<dbReference type="InParanoid" id="A0A2P5EGQ9"/>
<evidence type="ECO:0000256" key="1">
    <source>
        <dbReference type="ARBA" id="ARBA00008072"/>
    </source>
</evidence>
<comment type="caution">
    <text evidence="5">The sequence shown here is derived from an EMBL/GenBank/DDBJ whole genome shotgun (WGS) entry which is preliminary data.</text>
</comment>
<name>A0A2P5EGQ9_TREOI</name>
<dbReference type="GO" id="GO:0046872">
    <property type="term" value="F:metal ion binding"/>
    <property type="evidence" value="ECO:0007669"/>
    <property type="project" value="UniProtKB-KW"/>
</dbReference>
<organism evidence="5 6">
    <name type="scientific">Trema orientale</name>
    <name type="common">Charcoal tree</name>
    <name type="synonym">Celtis orientalis</name>
    <dbReference type="NCBI Taxonomy" id="63057"/>
    <lineage>
        <taxon>Eukaryota</taxon>
        <taxon>Viridiplantae</taxon>
        <taxon>Streptophyta</taxon>
        <taxon>Embryophyta</taxon>
        <taxon>Tracheophyta</taxon>
        <taxon>Spermatophyta</taxon>
        <taxon>Magnoliopsida</taxon>
        <taxon>eudicotyledons</taxon>
        <taxon>Gunneridae</taxon>
        <taxon>Pentapetalae</taxon>
        <taxon>rosids</taxon>
        <taxon>fabids</taxon>
        <taxon>Rosales</taxon>
        <taxon>Cannabaceae</taxon>
        <taxon>Trema</taxon>
    </lineage>
</organism>
<dbReference type="AlphaFoldDB" id="A0A2P5EGQ9"/>
<dbReference type="PANTHER" id="PTHR42683">
    <property type="entry name" value="ALDEHYDE REDUCTASE"/>
    <property type="match status" value="1"/>
</dbReference>
<dbReference type="Gene3D" id="3.90.180.10">
    <property type="entry name" value="Medium-chain alcohol dehydrogenases, catalytic domain"/>
    <property type="match status" value="2"/>
</dbReference>
<evidence type="ECO:0000313" key="6">
    <source>
        <dbReference type="Proteomes" id="UP000237000"/>
    </source>
</evidence>
<dbReference type="InterPro" id="IPR036291">
    <property type="entry name" value="NAD(P)-bd_dom_sf"/>
</dbReference>
<protein>
    <submittedName>
        <fullName evidence="5">Alcohol dehydrogenase superfamily, zinc-type</fullName>
    </submittedName>
</protein>
<dbReference type="Proteomes" id="UP000237000">
    <property type="component" value="Unassembled WGS sequence"/>
</dbReference>
<keyword evidence="4" id="KW-0560">Oxidoreductase</keyword>
<dbReference type="GO" id="GO:0009809">
    <property type="term" value="P:lignin biosynthetic process"/>
    <property type="evidence" value="ECO:0007669"/>
    <property type="project" value="UniProtKB-ARBA"/>
</dbReference>
<dbReference type="InterPro" id="IPR047109">
    <property type="entry name" value="CAD-like"/>
</dbReference>
<keyword evidence="6" id="KW-1185">Reference proteome</keyword>
<accession>A0A2P5EGQ9</accession>
<dbReference type="GO" id="GO:0016616">
    <property type="term" value="F:oxidoreductase activity, acting on the CH-OH group of donors, NAD or NADP as acceptor"/>
    <property type="evidence" value="ECO:0007669"/>
    <property type="project" value="InterPro"/>
</dbReference>
<dbReference type="OrthoDB" id="1879366at2759"/>
<dbReference type="FunFam" id="3.90.180.10:FF:000100">
    <property type="entry name" value="Putative cinnamyl alcohol dehydrogenase 6"/>
    <property type="match status" value="1"/>
</dbReference>
<dbReference type="Gene3D" id="3.40.50.720">
    <property type="entry name" value="NAD(P)-binding Rossmann-like Domain"/>
    <property type="match status" value="1"/>
</dbReference>
<gene>
    <name evidence="5" type="ORF">TorRG33x02_194240</name>
</gene>
<sequence length="159" mass="17336">MSELPSAATGQHINAYGWAARDSSGILFSFQFTRRANGDNDITLGYSTVAFVTPTFTLPKMKHDIVGEVTKVGNNVTKFKVGDIARVECMVGRKLIAGSAIGGMKETQEMVDFAAKHNVTADVEVITMDYVNTAFERLAKGDVKYRFVIDVANTISSLF</sequence>
<proteinExistence type="inferred from homology"/>
<comment type="similarity">
    <text evidence="1">Belongs to the zinc-containing alcohol dehydrogenase family.</text>
</comment>
<keyword evidence="3" id="KW-0862">Zinc</keyword>
<evidence type="ECO:0000313" key="5">
    <source>
        <dbReference type="EMBL" id="PON84720.1"/>
    </source>
</evidence>
<dbReference type="SUPFAM" id="SSF51735">
    <property type="entry name" value="NAD(P)-binding Rossmann-fold domains"/>
    <property type="match status" value="1"/>
</dbReference>
<evidence type="ECO:0000256" key="2">
    <source>
        <dbReference type="ARBA" id="ARBA00022723"/>
    </source>
</evidence>
<evidence type="ECO:0000256" key="4">
    <source>
        <dbReference type="ARBA" id="ARBA00023002"/>
    </source>
</evidence>
<keyword evidence="2" id="KW-0479">Metal-binding</keyword>
<dbReference type="STRING" id="63057.A0A2P5EGQ9"/>
<evidence type="ECO:0000256" key="3">
    <source>
        <dbReference type="ARBA" id="ARBA00022833"/>
    </source>
</evidence>